<dbReference type="Gene3D" id="2.30.42.10">
    <property type="match status" value="1"/>
</dbReference>
<dbReference type="GO" id="GO:0004175">
    <property type="term" value="F:endopeptidase activity"/>
    <property type="evidence" value="ECO:0007669"/>
    <property type="project" value="TreeGrafter"/>
</dbReference>
<keyword evidence="4" id="KW-1185">Reference proteome</keyword>
<dbReference type="PANTHER" id="PTHR32060:SF22">
    <property type="entry name" value="CARBOXYL-TERMINAL-PROCESSING PEPTIDASE 3, CHLOROPLASTIC"/>
    <property type="match status" value="1"/>
</dbReference>
<dbReference type="InterPro" id="IPR005151">
    <property type="entry name" value="Tail-specific_protease"/>
</dbReference>
<dbReference type="Gene3D" id="2.60.120.260">
    <property type="entry name" value="Galactose-binding domain-like"/>
    <property type="match status" value="1"/>
</dbReference>
<dbReference type="EMBL" id="SUME01000002">
    <property type="protein sequence ID" value="TJZ62325.1"/>
    <property type="molecule type" value="Genomic_DNA"/>
</dbReference>
<dbReference type="SUPFAM" id="SSF50156">
    <property type="entry name" value="PDZ domain-like"/>
    <property type="match status" value="1"/>
</dbReference>
<dbReference type="Pfam" id="PF03572">
    <property type="entry name" value="Peptidase_S41"/>
    <property type="match status" value="1"/>
</dbReference>
<dbReference type="GO" id="GO:0006508">
    <property type="term" value="P:proteolysis"/>
    <property type="evidence" value="ECO:0007669"/>
    <property type="project" value="InterPro"/>
</dbReference>
<evidence type="ECO:0000313" key="3">
    <source>
        <dbReference type="EMBL" id="TJZ62325.1"/>
    </source>
</evidence>
<organism evidence="3 4">
    <name type="scientific">Sphingobacterium olei</name>
    <dbReference type="NCBI Taxonomy" id="2571155"/>
    <lineage>
        <taxon>Bacteria</taxon>
        <taxon>Pseudomonadati</taxon>
        <taxon>Bacteroidota</taxon>
        <taxon>Sphingobacteriia</taxon>
        <taxon>Sphingobacteriales</taxon>
        <taxon>Sphingobacteriaceae</taxon>
        <taxon>Sphingobacterium</taxon>
    </lineage>
</organism>
<evidence type="ECO:0000256" key="1">
    <source>
        <dbReference type="SAM" id="SignalP"/>
    </source>
</evidence>
<dbReference type="InterPro" id="IPR029045">
    <property type="entry name" value="ClpP/crotonase-like_dom_sf"/>
</dbReference>
<dbReference type="GO" id="GO:0008236">
    <property type="term" value="F:serine-type peptidase activity"/>
    <property type="evidence" value="ECO:0007669"/>
    <property type="project" value="InterPro"/>
</dbReference>
<dbReference type="SUPFAM" id="SSF52096">
    <property type="entry name" value="ClpP/crotonase"/>
    <property type="match status" value="1"/>
</dbReference>
<dbReference type="Gene3D" id="3.90.226.10">
    <property type="entry name" value="2-enoyl-CoA Hydratase, Chain A, domain 1"/>
    <property type="match status" value="1"/>
</dbReference>
<sequence>MKVVLQLLFFVVFFNTAALAQVSQRDYNLDFKQTKNNLPIGWHIVNSEGYDIGMDTSQLASGTPSLKIKSVAEVNSGAGVLVFDIPDNLAGKSLTFVAKIRTENVSEDGQVGIYGHVHHKVDFKNLEDLKINGTRDWKDYSITLELAPEETDKISIGLYLIGSGTAWFNELRLFVDSKNYKQAPVFESTADSIYRSSSRLSPFELNDQNQKLLKDVALVWGTIKYFHPSVAEGKWNMDAELFKFLPKILSLQSKEQQEIEFINWIHKFGEIPSRLNNKQDHNEKNELKLRTDLTWIAQLDYSDKLKKILLQLSEVEPPDQHRYIEYFAGPDHPDIKEFSYTKASVDDIGIRLLGLFRYWNIIQYFFPYRYLTEQPWDGVLEEFIPVFHRANTFSAIDSAYLRLFSKINDGHAFATLSTYYNTTVFGNNGVGFKIKIINDKAVVAALGVDSLDREKGLLVGDVIAEVNDIPIVEYIRSKRPFIAASNEKTALKYMEQILFQTNKDQLKIKFSRNDIESFISIPTLKIDAIRSVPEKSSPPFQIINNRIGYVQAGKFKEKDLEPFLNLMEGKEGLILDYRQYPAEEMHQLFSDYLFPEKKTFVRISNNKGLSPGEFAIKRSSTIGNHNPNHFKGKVVILIDEGSQSAAEFQTMAFQTIPGTVVIGRNSAGADGNFSSIPLPFGFKTAFSGIGVYYPDMGETQGIGIVPDIYVEQTIEDVKNKKDRILQTALDLF</sequence>
<dbReference type="SMART" id="SM00245">
    <property type="entry name" value="TSPc"/>
    <property type="match status" value="1"/>
</dbReference>
<dbReference type="AlphaFoldDB" id="A0A4U0P4Q9"/>
<accession>A0A4U0P4Q9</accession>
<evidence type="ECO:0000313" key="4">
    <source>
        <dbReference type="Proteomes" id="UP000306808"/>
    </source>
</evidence>
<dbReference type="Proteomes" id="UP000306808">
    <property type="component" value="Unassembled WGS sequence"/>
</dbReference>
<feature type="chain" id="PRO_5020242897" description="Tail specific protease domain-containing protein" evidence="1">
    <location>
        <begin position="21"/>
        <end position="732"/>
    </location>
</feature>
<protein>
    <recommendedName>
        <fullName evidence="2">Tail specific protease domain-containing protein</fullName>
    </recommendedName>
</protein>
<evidence type="ECO:0000259" key="2">
    <source>
        <dbReference type="SMART" id="SM00245"/>
    </source>
</evidence>
<feature type="domain" description="Tail specific protease" evidence="2">
    <location>
        <begin position="521"/>
        <end position="711"/>
    </location>
</feature>
<dbReference type="RefSeq" id="WP_136900659.1">
    <property type="nucleotide sequence ID" value="NZ_SUME01000002.1"/>
</dbReference>
<feature type="signal peptide" evidence="1">
    <location>
        <begin position="1"/>
        <end position="20"/>
    </location>
</feature>
<dbReference type="PANTHER" id="PTHR32060">
    <property type="entry name" value="TAIL-SPECIFIC PROTEASE"/>
    <property type="match status" value="1"/>
</dbReference>
<dbReference type="OrthoDB" id="5379939at2"/>
<comment type="caution">
    <text evidence="3">The sequence shown here is derived from an EMBL/GenBank/DDBJ whole genome shotgun (WGS) entry which is preliminary data.</text>
</comment>
<dbReference type="InterPro" id="IPR036034">
    <property type="entry name" value="PDZ_sf"/>
</dbReference>
<reference evidence="3 4" key="1">
    <citation type="submission" date="2019-04" db="EMBL/GenBank/DDBJ databases">
        <title>Sphingobacterium olei sp. nov., isolated from oil-contaminated soil.</title>
        <authorList>
            <person name="Liu B."/>
        </authorList>
    </citation>
    <scope>NUCLEOTIDE SEQUENCE [LARGE SCALE GENOMIC DNA]</scope>
    <source>
        <strain evidence="3 4">HAL-9</strain>
    </source>
</reference>
<name>A0A4U0P4Q9_9SPHI</name>
<keyword evidence="1" id="KW-0732">Signal</keyword>
<gene>
    <name evidence="3" type="ORF">FAZ15_07410</name>
</gene>
<proteinExistence type="predicted"/>